<accession>A0ACB6Z1B0</accession>
<proteinExistence type="predicted"/>
<dbReference type="EMBL" id="MU118216">
    <property type="protein sequence ID" value="KAF9643494.1"/>
    <property type="molecule type" value="Genomic_DNA"/>
</dbReference>
<name>A0ACB6Z1B0_THEGA</name>
<reference evidence="1" key="1">
    <citation type="submission" date="2019-10" db="EMBL/GenBank/DDBJ databases">
        <authorList>
            <consortium name="DOE Joint Genome Institute"/>
            <person name="Kuo A."/>
            <person name="Miyauchi S."/>
            <person name="Kiss E."/>
            <person name="Drula E."/>
            <person name="Kohler A."/>
            <person name="Sanchez-Garcia M."/>
            <person name="Andreopoulos B."/>
            <person name="Barry K.W."/>
            <person name="Bonito G."/>
            <person name="Buee M."/>
            <person name="Carver A."/>
            <person name="Chen C."/>
            <person name="Cichocki N."/>
            <person name="Clum A."/>
            <person name="Culley D."/>
            <person name="Crous P.W."/>
            <person name="Fauchery L."/>
            <person name="Girlanda M."/>
            <person name="Hayes R."/>
            <person name="Keri Z."/>
            <person name="Labutti K."/>
            <person name="Lipzen A."/>
            <person name="Lombard V."/>
            <person name="Magnuson J."/>
            <person name="Maillard F."/>
            <person name="Morin E."/>
            <person name="Murat C."/>
            <person name="Nolan M."/>
            <person name="Ohm R."/>
            <person name="Pangilinan J."/>
            <person name="Pereira M."/>
            <person name="Perotto S."/>
            <person name="Peter M."/>
            <person name="Riley R."/>
            <person name="Sitrit Y."/>
            <person name="Stielow B."/>
            <person name="Szollosi G."/>
            <person name="Zifcakova L."/>
            <person name="Stursova M."/>
            <person name="Spatafora J.W."/>
            <person name="Tedersoo L."/>
            <person name="Vaario L.-M."/>
            <person name="Yamada A."/>
            <person name="Yan M."/>
            <person name="Wang P."/>
            <person name="Xu J."/>
            <person name="Bruns T."/>
            <person name="Baldrian P."/>
            <person name="Vilgalys R."/>
            <person name="Henrissat B."/>
            <person name="Grigoriev I.V."/>
            <person name="Hibbett D."/>
            <person name="Nagy L.G."/>
            <person name="Martin F.M."/>
        </authorList>
    </citation>
    <scope>NUCLEOTIDE SEQUENCE</scope>
    <source>
        <strain evidence="1">P2</strain>
    </source>
</reference>
<comment type="caution">
    <text evidence="1">The sequence shown here is derived from an EMBL/GenBank/DDBJ whole genome shotgun (WGS) entry which is preliminary data.</text>
</comment>
<protein>
    <submittedName>
        <fullName evidence="1">Uncharacterized protein</fullName>
    </submittedName>
</protein>
<evidence type="ECO:0000313" key="2">
    <source>
        <dbReference type="Proteomes" id="UP000886501"/>
    </source>
</evidence>
<dbReference type="Proteomes" id="UP000886501">
    <property type="component" value="Unassembled WGS sequence"/>
</dbReference>
<gene>
    <name evidence="1" type="ORF">BDM02DRAFT_1443294</name>
</gene>
<keyword evidence="2" id="KW-1185">Reference proteome</keyword>
<organism evidence="1 2">
    <name type="scientific">Thelephora ganbajun</name>
    <name type="common">Ganba fungus</name>
    <dbReference type="NCBI Taxonomy" id="370292"/>
    <lineage>
        <taxon>Eukaryota</taxon>
        <taxon>Fungi</taxon>
        <taxon>Dikarya</taxon>
        <taxon>Basidiomycota</taxon>
        <taxon>Agaricomycotina</taxon>
        <taxon>Agaricomycetes</taxon>
        <taxon>Thelephorales</taxon>
        <taxon>Thelephoraceae</taxon>
        <taxon>Thelephora</taxon>
    </lineage>
</organism>
<sequence>MTHIHPASQIEVSKHSKTVLELTKLRVNRNLVEHIVRETIDTVNQAVGSPSSSRGRRGTRRSEATSFAEFAANVIGRAEVPTAVLLVTLIYIYRSRLHLSVEAEEWALHRVFLGALMLASKFTNDSTLQNVHWAIATGIFGKRDVGRIEREFLEVLDWDLTVTENDIADLYPAIIALYPRAQHVAPSPPRPVRCPTFTLDPISYDSDGSSSSSASSPRTPCDSEKTMQFVKYEPSKHHDFHHMRQGSHSQSRWSQNQKLIAALANEYCPAVAA</sequence>
<evidence type="ECO:0000313" key="1">
    <source>
        <dbReference type="EMBL" id="KAF9643494.1"/>
    </source>
</evidence>
<reference evidence="1" key="2">
    <citation type="journal article" date="2020" name="Nat. Commun.">
        <title>Large-scale genome sequencing of mycorrhizal fungi provides insights into the early evolution of symbiotic traits.</title>
        <authorList>
            <person name="Miyauchi S."/>
            <person name="Kiss E."/>
            <person name="Kuo A."/>
            <person name="Drula E."/>
            <person name="Kohler A."/>
            <person name="Sanchez-Garcia M."/>
            <person name="Morin E."/>
            <person name="Andreopoulos B."/>
            <person name="Barry K.W."/>
            <person name="Bonito G."/>
            <person name="Buee M."/>
            <person name="Carver A."/>
            <person name="Chen C."/>
            <person name="Cichocki N."/>
            <person name="Clum A."/>
            <person name="Culley D."/>
            <person name="Crous P.W."/>
            <person name="Fauchery L."/>
            <person name="Girlanda M."/>
            <person name="Hayes R.D."/>
            <person name="Keri Z."/>
            <person name="LaButti K."/>
            <person name="Lipzen A."/>
            <person name="Lombard V."/>
            <person name="Magnuson J."/>
            <person name="Maillard F."/>
            <person name="Murat C."/>
            <person name="Nolan M."/>
            <person name="Ohm R.A."/>
            <person name="Pangilinan J."/>
            <person name="Pereira M.F."/>
            <person name="Perotto S."/>
            <person name="Peter M."/>
            <person name="Pfister S."/>
            <person name="Riley R."/>
            <person name="Sitrit Y."/>
            <person name="Stielow J.B."/>
            <person name="Szollosi G."/>
            <person name="Zifcakova L."/>
            <person name="Stursova M."/>
            <person name="Spatafora J.W."/>
            <person name="Tedersoo L."/>
            <person name="Vaario L.M."/>
            <person name="Yamada A."/>
            <person name="Yan M."/>
            <person name="Wang P."/>
            <person name="Xu J."/>
            <person name="Bruns T."/>
            <person name="Baldrian P."/>
            <person name="Vilgalys R."/>
            <person name="Dunand C."/>
            <person name="Henrissat B."/>
            <person name="Grigoriev I.V."/>
            <person name="Hibbett D."/>
            <person name="Nagy L.G."/>
            <person name="Martin F.M."/>
        </authorList>
    </citation>
    <scope>NUCLEOTIDE SEQUENCE</scope>
    <source>
        <strain evidence="1">P2</strain>
    </source>
</reference>